<evidence type="ECO:0000313" key="8">
    <source>
        <dbReference type="Proteomes" id="UP000007089"/>
    </source>
</evidence>
<dbReference type="KEGG" id="acp:A2cp1_1532"/>
<evidence type="ECO:0000256" key="4">
    <source>
        <dbReference type="ARBA" id="ARBA00022989"/>
    </source>
</evidence>
<dbReference type="HOGENOM" id="CLU_031365_2_0_7"/>
<dbReference type="EMBL" id="CP001359">
    <property type="protein sequence ID" value="ACL64876.1"/>
    <property type="molecule type" value="Genomic_DNA"/>
</dbReference>
<feature type="transmembrane region" description="Helical" evidence="6">
    <location>
        <begin position="73"/>
        <end position="92"/>
    </location>
</feature>
<feature type="transmembrane region" description="Helical" evidence="6">
    <location>
        <begin position="178"/>
        <end position="196"/>
    </location>
</feature>
<evidence type="ECO:0000256" key="2">
    <source>
        <dbReference type="ARBA" id="ARBA00022475"/>
    </source>
</evidence>
<keyword evidence="5 6" id="KW-0472">Membrane</keyword>
<dbReference type="AlphaFoldDB" id="B8J521"/>
<dbReference type="GO" id="GO:0005886">
    <property type="term" value="C:plasma membrane"/>
    <property type="evidence" value="ECO:0007669"/>
    <property type="project" value="UniProtKB-SubCell"/>
</dbReference>
<keyword evidence="4 6" id="KW-1133">Transmembrane helix</keyword>
<name>B8J521_ANAD2</name>
<dbReference type="PANTHER" id="PTHR30482:SF10">
    <property type="entry name" value="HIGH-AFFINITY BRANCHED-CHAIN AMINO ACID TRANSPORT PROTEIN BRAE"/>
    <property type="match status" value="1"/>
</dbReference>
<protein>
    <submittedName>
        <fullName evidence="7">Inner-membrane translocator</fullName>
    </submittedName>
</protein>
<evidence type="ECO:0000256" key="3">
    <source>
        <dbReference type="ARBA" id="ARBA00022692"/>
    </source>
</evidence>
<gene>
    <name evidence="7" type="ordered locus">A2cp1_1532</name>
</gene>
<dbReference type="InterPro" id="IPR001851">
    <property type="entry name" value="ABC_transp_permease"/>
</dbReference>
<sequence>MRTRLLSPLPSRAPRGFSVVGLLVFLAVVAALAVFPQFVKKPYVLHMGVLLFLAVIQGQAWNVVGGYAGQYSVGHAAYFGVGAYVTVMLLEVNKIAPWWGVWAAMAASVLLSLVIGSITFRLRGPYFVLASISVAEIIRLATLYFKDLTRGAEGFLLGEIPTLNLFGNEIMFFGKRPFYFVGLGLAVVAVAVNWIVQHSKLGYYFQAIREDQDAAHSLGINLSFYKNVALSISAAFTALAGGFYAMFVKFIDPNTVFGLDVSVQIVLLCIIGGIGTIVGPVIGAVVLVPLSEILRNPKGLVQVGVLSPDSGFVTFVERYLSNAHLLVYGILVVLVILFAPEGVLGVIRRVTARWGRRPQDVPPAAAKA</sequence>
<reference evidence="7" key="1">
    <citation type="submission" date="2009-01" db="EMBL/GenBank/DDBJ databases">
        <title>Complete sequence of Anaeromyxobacter dehalogenans 2CP-1.</title>
        <authorList>
            <consortium name="US DOE Joint Genome Institute"/>
            <person name="Lucas S."/>
            <person name="Copeland A."/>
            <person name="Lapidus A."/>
            <person name="Glavina del Rio T."/>
            <person name="Dalin E."/>
            <person name="Tice H."/>
            <person name="Bruce D."/>
            <person name="Goodwin L."/>
            <person name="Pitluck S."/>
            <person name="Saunders E."/>
            <person name="Brettin T."/>
            <person name="Detter J.C."/>
            <person name="Han C."/>
            <person name="Larimer F."/>
            <person name="Land M."/>
            <person name="Hauser L."/>
            <person name="Kyrpides N."/>
            <person name="Ovchinnikova G."/>
            <person name="Beliaev A.S."/>
            <person name="Richardson P."/>
        </authorList>
    </citation>
    <scope>NUCLEOTIDE SEQUENCE</scope>
    <source>
        <strain evidence="7">2CP-1</strain>
    </source>
</reference>
<feature type="transmembrane region" description="Helical" evidence="6">
    <location>
        <begin position="263"/>
        <end position="288"/>
    </location>
</feature>
<organism evidence="7 8">
    <name type="scientific">Anaeromyxobacter dehalogenans (strain ATCC BAA-258 / DSM 21875 / 2CP-1)</name>
    <dbReference type="NCBI Taxonomy" id="455488"/>
    <lineage>
        <taxon>Bacteria</taxon>
        <taxon>Pseudomonadati</taxon>
        <taxon>Myxococcota</taxon>
        <taxon>Myxococcia</taxon>
        <taxon>Myxococcales</taxon>
        <taxon>Cystobacterineae</taxon>
        <taxon>Anaeromyxobacteraceae</taxon>
        <taxon>Anaeromyxobacter</taxon>
    </lineage>
</organism>
<evidence type="ECO:0000313" key="7">
    <source>
        <dbReference type="EMBL" id="ACL64876.1"/>
    </source>
</evidence>
<dbReference type="GO" id="GO:0015658">
    <property type="term" value="F:branched-chain amino acid transmembrane transporter activity"/>
    <property type="evidence" value="ECO:0007669"/>
    <property type="project" value="InterPro"/>
</dbReference>
<evidence type="ECO:0000256" key="6">
    <source>
        <dbReference type="SAM" id="Phobius"/>
    </source>
</evidence>
<evidence type="ECO:0000256" key="5">
    <source>
        <dbReference type="ARBA" id="ARBA00023136"/>
    </source>
</evidence>
<keyword evidence="2" id="KW-1003">Cell membrane</keyword>
<proteinExistence type="predicted"/>
<feature type="transmembrane region" description="Helical" evidence="6">
    <location>
        <begin position="43"/>
        <end position="61"/>
    </location>
</feature>
<dbReference type="CDD" id="cd06581">
    <property type="entry name" value="TM_PBP1_LivM_like"/>
    <property type="match status" value="1"/>
</dbReference>
<accession>B8J521</accession>
<feature type="transmembrane region" description="Helical" evidence="6">
    <location>
        <begin position="99"/>
        <end position="120"/>
    </location>
</feature>
<dbReference type="InterPro" id="IPR043428">
    <property type="entry name" value="LivM-like"/>
</dbReference>
<keyword evidence="3 6" id="KW-0812">Transmembrane</keyword>
<dbReference type="Pfam" id="PF02653">
    <property type="entry name" value="BPD_transp_2"/>
    <property type="match status" value="1"/>
</dbReference>
<feature type="transmembrane region" description="Helical" evidence="6">
    <location>
        <begin position="228"/>
        <end position="251"/>
    </location>
</feature>
<dbReference type="RefSeq" id="WP_012632813.1">
    <property type="nucleotide sequence ID" value="NC_011891.1"/>
</dbReference>
<dbReference type="PANTHER" id="PTHR30482">
    <property type="entry name" value="HIGH-AFFINITY BRANCHED-CHAIN AMINO ACID TRANSPORT SYSTEM PERMEASE"/>
    <property type="match status" value="1"/>
</dbReference>
<feature type="transmembrane region" description="Helical" evidence="6">
    <location>
        <begin position="325"/>
        <end position="347"/>
    </location>
</feature>
<evidence type="ECO:0000256" key="1">
    <source>
        <dbReference type="ARBA" id="ARBA00004651"/>
    </source>
</evidence>
<feature type="transmembrane region" description="Helical" evidence="6">
    <location>
        <begin position="16"/>
        <end position="36"/>
    </location>
</feature>
<comment type="subcellular location">
    <subcellularLocation>
        <location evidence="1">Cell membrane</location>
        <topology evidence="1">Multi-pass membrane protein</topology>
    </subcellularLocation>
</comment>
<keyword evidence="8" id="KW-1185">Reference proteome</keyword>
<dbReference type="Proteomes" id="UP000007089">
    <property type="component" value="Chromosome"/>
</dbReference>